<organism evidence="1 2">
    <name type="scientific">Mesoplasma chauliocola</name>
    <dbReference type="NCBI Taxonomy" id="216427"/>
    <lineage>
        <taxon>Bacteria</taxon>
        <taxon>Bacillati</taxon>
        <taxon>Mycoplasmatota</taxon>
        <taxon>Mollicutes</taxon>
        <taxon>Entomoplasmatales</taxon>
        <taxon>Entomoplasmataceae</taxon>
        <taxon>Mesoplasma</taxon>
    </lineage>
</organism>
<evidence type="ECO:0000313" key="2">
    <source>
        <dbReference type="Proteomes" id="UP000232229"/>
    </source>
</evidence>
<protein>
    <submittedName>
        <fullName evidence="1">Uncharacterized protein</fullName>
    </submittedName>
</protein>
<evidence type="ECO:0000313" key="1">
    <source>
        <dbReference type="EMBL" id="ASZ09273.1"/>
    </source>
</evidence>
<dbReference type="EMBL" id="CP023173">
    <property type="protein sequence ID" value="ASZ09273.1"/>
    <property type="molecule type" value="Genomic_DNA"/>
</dbReference>
<reference evidence="1 2" key="1">
    <citation type="submission" date="2017-08" db="EMBL/GenBank/DDBJ databases">
        <title>Complete Genome Sequence of Mesoplasma chauliocola.</title>
        <authorList>
            <person name="Knight T.F.Jr."/>
            <person name="Citino T."/>
        </authorList>
    </citation>
    <scope>NUCLEOTIDE SEQUENCE [LARGE SCALE GENOMIC DNA]</scope>
    <source>
        <strain evidence="1 2">CHPA-2</strain>
    </source>
</reference>
<name>A0A249SNV0_9MOLU</name>
<dbReference type="PROSITE" id="PS51257">
    <property type="entry name" value="PROKAR_LIPOPROTEIN"/>
    <property type="match status" value="1"/>
</dbReference>
<gene>
    <name evidence="1" type="ORF">CK556_02830</name>
</gene>
<accession>A0A249SNV0</accession>
<dbReference type="AlphaFoldDB" id="A0A249SNV0"/>
<dbReference type="KEGG" id="mchc:CK556_02830"/>
<dbReference type="Proteomes" id="UP000232229">
    <property type="component" value="Chromosome"/>
</dbReference>
<sequence>MKKTITLLAAVGIVSGASTSIVSCSFMGDKDKGKTTDPKTKDIEVSQVLLKKEVQDLLNNQIFNSKEDAIKVIENKKDWDFKGLETIKASIYGSNKESINIKAKLKNGYVWMKATSGEFSVSIGIDNTVKLKQISEEISKAYFDDIDSAKTNIINKFEEVNGIKTVEIIEQTKMKSQFSFEVELTYEGNITGPKKQSVIINLKNNLATDVYAVNESVSKNNKKYNNKLEAERYIISSLKAINGVSNASVSWDQYAPLRYTTKISYDESAYGPKTQEGSIVLRKNLASSINSIKNKLEAVEYKNSVDPKANFINELDKLEGIDKVEFIWVNEDTYEYKINLTYNNDYFGPSSISGTLTKYKSAQFEEIQTQQIDMRLGSSIIVDVKGKNLESKNLQATSSDASVKVSYSDQKLTITSSKNDNFETVIKLWDTQQSDESVEFKTIVVPKPELATTINSEYGWYLNREKVEEIWTRNFDNNKNDNFEYVTQLTGIEGNVEDYIDISLKHDGEDQQKFYFRYKFKKMLPVEANIQIGLKINNQVVASFKLKLWDETNISTKINSILEEIKEKNVYKDQQIDELKNKVISEVNNIEGVNNSIFEWTNKDDFEYKISITYEVGYTGSFVYTNKGTKYLPAEFKEASDITYDMRKPEQNTYKVYGKNLKGKSFGIKMNNNDVQTEIIDGIGVENDLEFLTIKVVSSKIIDNTRIKINIYEIDDESKEVEIYANIEAFPYIPLPSWEMNKYNRLRLEINQVRTLRFIVKNFNPEKDILNVYQDDEKETNIKTIQQPILVNDKTGEFELKLEGKAVNGYIPSWTVISIDINNKTKLKVVTQVSEKTGWGAGPGWTWNSEGITLL</sequence>
<keyword evidence="2" id="KW-1185">Reference proteome</keyword>
<dbReference type="STRING" id="1336232.GCA_000518825_01278"/>
<dbReference type="RefSeq" id="WP_027875597.1">
    <property type="nucleotide sequence ID" value="NZ_CP023173.1"/>
</dbReference>
<proteinExistence type="predicted"/>